<sequence length="84" mass="9682">MQWSHLRLLIIQQTSWETPEMNTKHNLKVGQFVRLISNHERSGECGTIEEINSATARFKFHFDGVETVRPLNAFSADTLIFHGL</sequence>
<evidence type="ECO:0000313" key="2">
    <source>
        <dbReference type="Proteomes" id="UP000002301"/>
    </source>
</evidence>
<keyword evidence="2" id="KW-1185">Reference proteome</keyword>
<dbReference type="Proteomes" id="UP000002301">
    <property type="component" value="Chromosome 1"/>
</dbReference>
<reference evidence="1 2" key="1">
    <citation type="journal article" date="2011" name="J. Bacteriol.">
        <title>Genome of Ochrobactrum anthropi ATCC 49188 T, a versatile opportunistic pathogen and symbiont of several eukaryotic hosts.</title>
        <authorList>
            <person name="Chain P.S."/>
            <person name="Lang D.M."/>
            <person name="Comerci D.J."/>
            <person name="Malfatti S.A."/>
            <person name="Vergez L.M."/>
            <person name="Shin M."/>
            <person name="Ugalde R.A."/>
            <person name="Garcia E."/>
            <person name="Tolmasky M.E."/>
        </authorList>
    </citation>
    <scope>NUCLEOTIDE SEQUENCE [LARGE SCALE GENOMIC DNA]</scope>
    <source>
        <strain evidence="2">ATCC 49188 / DSM 6882 / CCUG 24695 / JCM 21032 / LMG 3331 / NBRC 15819 / NCTC 12168 / Alc 37</strain>
    </source>
</reference>
<dbReference type="HOGENOM" id="CLU_2524262_0_0_5"/>
<gene>
    <name evidence="1" type="ordered locus">Oant_1516</name>
</gene>
<dbReference type="STRING" id="439375.Oant_1516"/>
<dbReference type="EMBL" id="CP000758">
    <property type="protein sequence ID" value="ABS14232.1"/>
    <property type="molecule type" value="Genomic_DNA"/>
</dbReference>
<name>A6WZ28_BRUA4</name>
<dbReference type="KEGG" id="oan:Oant_1516"/>
<evidence type="ECO:0000313" key="1">
    <source>
        <dbReference type="EMBL" id="ABS14232.1"/>
    </source>
</evidence>
<dbReference type="AlphaFoldDB" id="A6WZ28"/>
<protein>
    <submittedName>
        <fullName evidence="1">Uncharacterized protein</fullName>
    </submittedName>
</protein>
<organism evidence="1 2">
    <name type="scientific">Brucella anthropi (strain ATCC 49188 / DSM 6882 / CCUG 24695 / JCM 21032 / LMG 3331 / NBRC 15819 / NCTC 12168 / Alc 37)</name>
    <name type="common">Ochrobactrum anthropi</name>
    <dbReference type="NCBI Taxonomy" id="439375"/>
    <lineage>
        <taxon>Bacteria</taxon>
        <taxon>Pseudomonadati</taxon>
        <taxon>Pseudomonadota</taxon>
        <taxon>Alphaproteobacteria</taxon>
        <taxon>Hyphomicrobiales</taxon>
        <taxon>Brucellaceae</taxon>
        <taxon>Brucella/Ochrobactrum group</taxon>
        <taxon>Brucella</taxon>
    </lineage>
</organism>
<proteinExistence type="predicted"/>
<accession>A6WZ28</accession>